<dbReference type="AlphaFoldDB" id="A0ABD0X9Z9"/>
<gene>
    <name evidence="6" type="ORF">UPYG_G00163720</name>
</gene>
<proteinExistence type="predicted"/>
<keyword evidence="4" id="KW-1133">Transmembrane helix</keyword>
<dbReference type="InterPro" id="IPR033989">
    <property type="entry name" value="CD209-like_CTLD"/>
</dbReference>
<dbReference type="GO" id="GO:0030246">
    <property type="term" value="F:carbohydrate binding"/>
    <property type="evidence" value="ECO:0007669"/>
    <property type="project" value="UniProtKB-KW"/>
</dbReference>
<feature type="coiled-coil region" evidence="3">
    <location>
        <begin position="103"/>
        <end position="144"/>
    </location>
</feature>
<dbReference type="SUPFAM" id="SSF56436">
    <property type="entry name" value="C-type lectin-like"/>
    <property type="match status" value="1"/>
</dbReference>
<dbReference type="InterPro" id="IPR016187">
    <property type="entry name" value="CTDL_fold"/>
</dbReference>
<keyword evidence="1" id="KW-0430">Lectin</keyword>
<keyword evidence="2" id="KW-1015">Disulfide bond</keyword>
<comment type="caution">
    <text evidence="6">The sequence shown here is derived from an EMBL/GenBank/DDBJ whole genome shotgun (WGS) entry which is preliminary data.</text>
</comment>
<dbReference type="InterPro" id="IPR050111">
    <property type="entry name" value="C-type_lectin/snaclec_domain"/>
</dbReference>
<evidence type="ECO:0000256" key="4">
    <source>
        <dbReference type="SAM" id="Phobius"/>
    </source>
</evidence>
<feature type="domain" description="C-type lectin" evidence="5">
    <location>
        <begin position="157"/>
        <end position="272"/>
    </location>
</feature>
<keyword evidence="4" id="KW-0472">Membrane</keyword>
<evidence type="ECO:0000259" key="5">
    <source>
        <dbReference type="PROSITE" id="PS50041"/>
    </source>
</evidence>
<dbReference type="InterPro" id="IPR018378">
    <property type="entry name" value="C-type_lectin_CS"/>
</dbReference>
<evidence type="ECO:0000313" key="6">
    <source>
        <dbReference type="EMBL" id="KAL0977952.1"/>
    </source>
</evidence>
<dbReference type="Pfam" id="PF00059">
    <property type="entry name" value="Lectin_C"/>
    <property type="match status" value="1"/>
</dbReference>
<feature type="transmembrane region" description="Helical" evidence="4">
    <location>
        <begin position="49"/>
        <end position="75"/>
    </location>
</feature>
<keyword evidence="3" id="KW-0175">Coiled coil</keyword>
<reference evidence="6 7" key="1">
    <citation type="submission" date="2024-06" db="EMBL/GenBank/DDBJ databases">
        <authorList>
            <person name="Pan Q."/>
            <person name="Wen M."/>
            <person name="Jouanno E."/>
            <person name="Zahm M."/>
            <person name="Klopp C."/>
            <person name="Cabau C."/>
            <person name="Louis A."/>
            <person name="Berthelot C."/>
            <person name="Parey E."/>
            <person name="Roest Crollius H."/>
            <person name="Montfort J."/>
            <person name="Robinson-Rechavi M."/>
            <person name="Bouchez O."/>
            <person name="Lampietro C."/>
            <person name="Lopez Roques C."/>
            <person name="Donnadieu C."/>
            <person name="Postlethwait J."/>
            <person name="Bobe J."/>
            <person name="Verreycken H."/>
            <person name="Guiguen Y."/>
        </authorList>
    </citation>
    <scope>NUCLEOTIDE SEQUENCE [LARGE SCALE GENOMIC DNA]</scope>
    <source>
        <strain evidence="6">Up_M1</strain>
        <tissue evidence="6">Testis</tissue>
    </source>
</reference>
<evidence type="ECO:0000313" key="7">
    <source>
        <dbReference type="Proteomes" id="UP001557470"/>
    </source>
</evidence>
<evidence type="ECO:0000256" key="2">
    <source>
        <dbReference type="ARBA" id="ARBA00023157"/>
    </source>
</evidence>
<keyword evidence="7" id="KW-1185">Reference proteome</keyword>
<dbReference type="InterPro" id="IPR016186">
    <property type="entry name" value="C-type_lectin-like/link_sf"/>
</dbReference>
<dbReference type="PROSITE" id="PS50041">
    <property type="entry name" value="C_TYPE_LECTIN_2"/>
    <property type="match status" value="1"/>
</dbReference>
<dbReference type="SMART" id="SM00034">
    <property type="entry name" value="CLECT"/>
    <property type="match status" value="1"/>
</dbReference>
<name>A0ABD0X9Z9_UMBPY</name>
<evidence type="ECO:0000256" key="1">
    <source>
        <dbReference type="ARBA" id="ARBA00022734"/>
    </source>
</evidence>
<keyword evidence="4" id="KW-0812">Transmembrane</keyword>
<protein>
    <recommendedName>
        <fullName evidence="5">C-type lectin domain-containing protein</fullName>
    </recommendedName>
</protein>
<dbReference type="PANTHER" id="PTHR22803">
    <property type="entry name" value="MANNOSE, PHOSPHOLIPASE, LECTIN RECEPTOR RELATED"/>
    <property type="match status" value="1"/>
</dbReference>
<sequence length="273" mass="31756">MLERIYRKADRSEDDDHKAMKNMDSDTLYFSTQAVKPRKNIAGQDSVHLYRVTTACLGLLCVLLLAGLIGLLLYWKNEHAIYNNLNKEREQIQSSLIYLSQERDQLQTSYYNLTKERDQLQTRFHSLTNERDQLQRKTEMLTNRIKVRPCPEGWSKFEFSCYYITSVKKTWVESREDCNDRGADLVVINNLEEQLFVNRLSGSGSNIWIGLTGSDTKGTWTWVDDTPLTIKYWAPGQPNNDGEQECVEFIKSPDTGVWNDKKCDALNMWICEL</sequence>
<dbReference type="CDD" id="cd03590">
    <property type="entry name" value="CLECT_DC-SIGN_like"/>
    <property type="match status" value="1"/>
</dbReference>
<dbReference type="EMBL" id="JAGEUA010000005">
    <property type="protein sequence ID" value="KAL0977952.1"/>
    <property type="molecule type" value="Genomic_DNA"/>
</dbReference>
<dbReference type="PROSITE" id="PS00615">
    <property type="entry name" value="C_TYPE_LECTIN_1"/>
    <property type="match status" value="1"/>
</dbReference>
<accession>A0ABD0X9Z9</accession>
<organism evidence="6 7">
    <name type="scientific">Umbra pygmaea</name>
    <name type="common">Eastern mudminnow</name>
    <dbReference type="NCBI Taxonomy" id="75934"/>
    <lineage>
        <taxon>Eukaryota</taxon>
        <taxon>Metazoa</taxon>
        <taxon>Chordata</taxon>
        <taxon>Craniata</taxon>
        <taxon>Vertebrata</taxon>
        <taxon>Euteleostomi</taxon>
        <taxon>Actinopterygii</taxon>
        <taxon>Neopterygii</taxon>
        <taxon>Teleostei</taxon>
        <taxon>Protacanthopterygii</taxon>
        <taxon>Esociformes</taxon>
        <taxon>Umbridae</taxon>
        <taxon>Umbra</taxon>
    </lineage>
</organism>
<dbReference type="Gene3D" id="3.10.100.10">
    <property type="entry name" value="Mannose-Binding Protein A, subunit A"/>
    <property type="match status" value="1"/>
</dbReference>
<evidence type="ECO:0000256" key="3">
    <source>
        <dbReference type="SAM" id="Coils"/>
    </source>
</evidence>
<dbReference type="Gene3D" id="1.20.5.1000">
    <property type="entry name" value="arf6 gtpase in complex with a specific effector, jip4"/>
    <property type="match status" value="1"/>
</dbReference>
<dbReference type="Proteomes" id="UP001557470">
    <property type="component" value="Unassembled WGS sequence"/>
</dbReference>
<dbReference type="InterPro" id="IPR001304">
    <property type="entry name" value="C-type_lectin-like"/>
</dbReference>